<dbReference type="Gene3D" id="3.90.226.10">
    <property type="entry name" value="2-enoyl-CoA Hydratase, Chain A, domain 1"/>
    <property type="match status" value="1"/>
</dbReference>
<dbReference type="PROSITE" id="PS00166">
    <property type="entry name" value="ENOYL_COA_HYDRATASE"/>
    <property type="match status" value="1"/>
</dbReference>
<comment type="catalytic activity">
    <reaction evidence="4">
        <text>a 4-saturated-(3S)-3-hydroxyacyl-CoA = a (3E)-enoyl-CoA + H2O</text>
        <dbReference type="Rhea" id="RHEA:20724"/>
        <dbReference type="ChEBI" id="CHEBI:15377"/>
        <dbReference type="ChEBI" id="CHEBI:58521"/>
        <dbReference type="ChEBI" id="CHEBI:137480"/>
        <dbReference type="EC" id="4.2.1.17"/>
    </reaction>
</comment>
<dbReference type="InterPro" id="IPR029045">
    <property type="entry name" value="ClpP/crotonase-like_dom_sf"/>
</dbReference>
<dbReference type="Pfam" id="PF00378">
    <property type="entry name" value="ECH_1"/>
    <property type="match status" value="1"/>
</dbReference>
<name>A0ABV8GAX4_9ACTN</name>
<dbReference type="SUPFAM" id="SSF52096">
    <property type="entry name" value="ClpP/crotonase"/>
    <property type="match status" value="1"/>
</dbReference>
<evidence type="ECO:0000256" key="5">
    <source>
        <dbReference type="RuleBase" id="RU003707"/>
    </source>
</evidence>
<dbReference type="RefSeq" id="WP_379531109.1">
    <property type="nucleotide sequence ID" value="NZ_JBHSBI010000015.1"/>
</dbReference>
<dbReference type="PANTHER" id="PTHR11941">
    <property type="entry name" value="ENOYL-COA HYDRATASE-RELATED"/>
    <property type="match status" value="1"/>
</dbReference>
<evidence type="ECO:0000256" key="4">
    <source>
        <dbReference type="ARBA" id="ARBA00023717"/>
    </source>
</evidence>
<comment type="catalytic activity">
    <reaction evidence="3">
        <text>a (3S)-3-hydroxyacyl-CoA = a (2E)-enoyl-CoA + H2O</text>
        <dbReference type="Rhea" id="RHEA:16105"/>
        <dbReference type="ChEBI" id="CHEBI:15377"/>
        <dbReference type="ChEBI" id="CHEBI:57318"/>
        <dbReference type="ChEBI" id="CHEBI:58856"/>
        <dbReference type="EC" id="4.2.1.17"/>
    </reaction>
</comment>
<organism evidence="6 7">
    <name type="scientific">Nonomuraea purpurea</name>
    <dbReference type="NCBI Taxonomy" id="1849276"/>
    <lineage>
        <taxon>Bacteria</taxon>
        <taxon>Bacillati</taxon>
        <taxon>Actinomycetota</taxon>
        <taxon>Actinomycetes</taxon>
        <taxon>Streptosporangiales</taxon>
        <taxon>Streptosporangiaceae</taxon>
        <taxon>Nonomuraea</taxon>
    </lineage>
</organism>
<comment type="similarity">
    <text evidence="1 5">Belongs to the enoyl-CoA hydratase/isomerase family.</text>
</comment>
<reference evidence="7" key="1">
    <citation type="journal article" date="2019" name="Int. J. Syst. Evol. Microbiol.">
        <title>The Global Catalogue of Microorganisms (GCM) 10K type strain sequencing project: providing services to taxonomists for standard genome sequencing and annotation.</title>
        <authorList>
            <consortium name="The Broad Institute Genomics Platform"/>
            <consortium name="The Broad Institute Genome Sequencing Center for Infectious Disease"/>
            <person name="Wu L."/>
            <person name="Ma J."/>
        </authorList>
    </citation>
    <scope>NUCLEOTIDE SEQUENCE [LARGE SCALE GENOMIC DNA]</scope>
    <source>
        <strain evidence="7">TBRC 1276</strain>
    </source>
</reference>
<evidence type="ECO:0000313" key="7">
    <source>
        <dbReference type="Proteomes" id="UP001595851"/>
    </source>
</evidence>
<dbReference type="PANTHER" id="PTHR11941:SF54">
    <property type="entry name" value="ENOYL-COA HYDRATASE, MITOCHONDRIAL"/>
    <property type="match status" value="1"/>
</dbReference>
<dbReference type="CDD" id="cd06558">
    <property type="entry name" value="crotonase-like"/>
    <property type="match status" value="1"/>
</dbReference>
<dbReference type="InterPro" id="IPR018376">
    <property type="entry name" value="Enoyl-CoA_hyd/isom_CS"/>
</dbReference>
<proteinExistence type="inferred from homology"/>
<accession>A0ABV8GAX4</accession>
<protein>
    <submittedName>
        <fullName evidence="6">Enoyl-CoA hydratase/isomerase family protein</fullName>
    </submittedName>
</protein>
<dbReference type="InterPro" id="IPR001753">
    <property type="entry name" value="Enoyl-CoA_hydra/iso"/>
</dbReference>
<dbReference type="EMBL" id="JBHSBI010000015">
    <property type="protein sequence ID" value="MFC4011151.1"/>
    <property type="molecule type" value="Genomic_DNA"/>
</dbReference>
<dbReference type="Proteomes" id="UP001595851">
    <property type="component" value="Unassembled WGS sequence"/>
</dbReference>
<evidence type="ECO:0000256" key="2">
    <source>
        <dbReference type="ARBA" id="ARBA00023239"/>
    </source>
</evidence>
<gene>
    <name evidence="6" type="ORF">ACFOY2_28265</name>
</gene>
<evidence type="ECO:0000313" key="6">
    <source>
        <dbReference type="EMBL" id="MFC4011151.1"/>
    </source>
</evidence>
<evidence type="ECO:0000256" key="3">
    <source>
        <dbReference type="ARBA" id="ARBA00023709"/>
    </source>
</evidence>
<evidence type="ECO:0000256" key="1">
    <source>
        <dbReference type="ARBA" id="ARBA00005254"/>
    </source>
</evidence>
<dbReference type="InterPro" id="IPR014748">
    <property type="entry name" value="Enoyl-CoA_hydra_C"/>
</dbReference>
<keyword evidence="2" id="KW-0456">Lyase</keyword>
<keyword evidence="7" id="KW-1185">Reference proteome</keyword>
<comment type="caution">
    <text evidence="6">The sequence shown here is derived from an EMBL/GenBank/DDBJ whole genome shotgun (WGS) entry which is preliminary data.</text>
</comment>
<dbReference type="Gene3D" id="1.10.12.10">
    <property type="entry name" value="Lyase 2-enoyl-coa Hydratase, Chain A, domain 2"/>
    <property type="match status" value="1"/>
</dbReference>
<sequence>MAATELETLYYDRAADGVVLLTLNRPDRGNGVVPQMAADLLAALTDLERDTGVRCLVITGAGRQFSAGADLKAMRSYLDEVFPVTHEPYNARVLFPVTQRLVASRLPVIAAINGGATAGGLDLALACDIRICSTAAKLGETYINLGLPPGNGGSWFLPRLVGSGLAAELALTGDVIDAGRALDIGLVNRVVEPAELLPAAIELGARIAAKPWRALEATKHALRSTWQVDLATSMSNSYWAVSALHNGPDLAEGVDAFLERRRPRFSRD</sequence>